<evidence type="ECO:0000313" key="2">
    <source>
        <dbReference type="Proteomes" id="UP000304900"/>
    </source>
</evidence>
<dbReference type="AlphaFoldDB" id="A0A4U6D8S6"/>
<name>A0A4U6D8S6_9BACT</name>
<reference evidence="1 2" key="1">
    <citation type="submission" date="2019-05" db="EMBL/GenBank/DDBJ databases">
        <title>Dyadobacter AR-3-8 sp. nov., isolated from arctic soil.</title>
        <authorList>
            <person name="Chaudhary D.K."/>
        </authorList>
    </citation>
    <scope>NUCLEOTIDE SEQUENCE [LARGE SCALE GENOMIC DNA]</scope>
    <source>
        <strain evidence="1 2">AR-3-8</strain>
    </source>
</reference>
<dbReference type="Proteomes" id="UP000304900">
    <property type="component" value="Unassembled WGS sequence"/>
</dbReference>
<dbReference type="RefSeq" id="WP_137339395.1">
    <property type="nucleotide sequence ID" value="NZ_SZVO01000003.1"/>
</dbReference>
<sequence length="103" mass="11916">MSLTDDLGFTEVGISRLTEKLIEEFIEFSIELSDEEVLESETVNGLLLLIWSKIPTESKEHTAFSEHLLTHEGLIDMFSEEASKTSEIRRIHRQQKKTNENHE</sequence>
<gene>
    <name evidence="1" type="ORF">FDK13_07580</name>
</gene>
<comment type="caution">
    <text evidence="1">The sequence shown here is derived from an EMBL/GenBank/DDBJ whole genome shotgun (WGS) entry which is preliminary data.</text>
</comment>
<dbReference type="EMBL" id="SZVO01000003">
    <property type="protein sequence ID" value="TKT92667.1"/>
    <property type="molecule type" value="Genomic_DNA"/>
</dbReference>
<protein>
    <submittedName>
        <fullName evidence="1">Uncharacterized protein</fullName>
    </submittedName>
</protein>
<evidence type="ECO:0000313" key="1">
    <source>
        <dbReference type="EMBL" id="TKT92667.1"/>
    </source>
</evidence>
<keyword evidence="2" id="KW-1185">Reference proteome</keyword>
<accession>A0A4U6D8S6</accession>
<proteinExistence type="predicted"/>
<organism evidence="1 2">
    <name type="scientific">Dyadobacter frigoris</name>
    <dbReference type="NCBI Taxonomy" id="2576211"/>
    <lineage>
        <taxon>Bacteria</taxon>
        <taxon>Pseudomonadati</taxon>
        <taxon>Bacteroidota</taxon>
        <taxon>Cytophagia</taxon>
        <taxon>Cytophagales</taxon>
        <taxon>Spirosomataceae</taxon>
        <taxon>Dyadobacter</taxon>
    </lineage>
</organism>